<dbReference type="InterPro" id="IPR015286">
    <property type="entry name" value="Porin_fam_mycobact-type"/>
</dbReference>
<feature type="chain" id="PRO_5031319104" evidence="1">
    <location>
        <begin position="32"/>
        <end position="226"/>
    </location>
</feature>
<dbReference type="Gene3D" id="2.60.40.1650">
    <property type="entry name" value="Porin MspA (Ig-like beta-sandwich domain)"/>
    <property type="match status" value="2"/>
</dbReference>
<evidence type="ECO:0000313" key="2">
    <source>
        <dbReference type="EMBL" id="NKY84936.1"/>
    </source>
</evidence>
<dbReference type="RefSeq" id="WP_040721978.1">
    <property type="nucleotide sequence ID" value="NZ_CAWPHS010000023.1"/>
</dbReference>
<sequence>MKIRETVARLACAGAVATAALGLFSTGAANADTFVPLPGGDLSKTLSDGTVVHVWLDGESANINPSLGATPVHRNAWVTGDAHVELSGDTTAVGGSIYPGYTVGCQVDISGGGAEGGPSAGVDWSDGENAKPNAGGNVGGHLTLGPGQAKSFYVLDLEESDDFGQGVHKTRNKFKGTSGSVAWSDETIGLTGCGGYAQARAFVSVEVETDNVISWVTLWGKPFSLG</sequence>
<evidence type="ECO:0000256" key="1">
    <source>
        <dbReference type="SAM" id="SignalP"/>
    </source>
</evidence>
<evidence type="ECO:0000313" key="3">
    <source>
        <dbReference type="Proteomes" id="UP000523447"/>
    </source>
</evidence>
<keyword evidence="3" id="KW-1185">Reference proteome</keyword>
<gene>
    <name evidence="2" type="ORF">HGA07_04770</name>
</gene>
<comment type="caution">
    <text evidence="2">The sequence shown here is derived from an EMBL/GenBank/DDBJ whole genome shotgun (WGS) entry which is preliminary data.</text>
</comment>
<dbReference type="Pfam" id="PF09203">
    <property type="entry name" value="MspA"/>
    <property type="match status" value="1"/>
</dbReference>
<keyword evidence="1" id="KW-0732">Signal</keyword>
<feature type="signal peptide" evidence="1">
    <location>
        <begin position="1"/>
        <end position="31"/>
    </location>
</feature>
<proteinExistence type="predicted"/>
<dbReference type="AlphaFoldDB" id="A0A7X6RGD3"/>
<reference evidence="2 3" key="1">
    <citation type="submission" date="2020-04" db="EMBL/GenBank/DDBJ databases">
        <title>MicrobeNet Type strains.</title>
        <authorList>
            <person name="Nicholson A.C."/>
        </authorList>
    </citation>
    <scope>NUCLEOTIDE SEQUENCE [LARGE SCALE GENOMIC DNA]</scope>
    <source>
        <strain evidence="2 3">DSM 44445</strain>
    </source>
</reference>
<dbReference type="Proteomes" id="UP000523447">
    <property type="component" value="Unassembled WGS sequence"/>
</dbReference>
<name>A0A7X6RGD3_9NOCA</name>
<organism evidence="2 3">
    <name type="scientific">Nocardia veterana</name>
    <dbReference type="NCBI Taxonomy" id="132249"/>
    <lineage>
        <taxon>Bacteria</taxon>
        <taxon>Bacillati</taxon>
        <taxon>Actinomycetota</taxon>
        <taxon>Actinomycetes</taxon>
        <taxon>Mycobacteriales</taxon>
        <taxon>Nocardiaceae</taxon>
        <taxon>Nocardia</taxon>
    </lineage>
</organism>
<dbReference type="EMBL" id="JAAXPE010000003">
    <property type="protein sequence ID" value="NKY84936.1"/>
    <property type="molecule type" value="Genomic_DNA"/>
</dbReference>
<protein>
    <submittedName>
        <fullName evidence="2">MspA family porin</fullName>
    </submittedName>
</protein>
<accession>A0A7X6RGD3</accession>